<dbReference type="RefSeq" id="WP_039389296.1">
    <property type="nucleotide sequence ID" value="NZ_CP054856.1"/>
</dbReference>
<dbReference type="GO" id="GO:0004497">
    <property type="term" value="F:monooxygenase activity"/>
    <property type="evidence" value="ECO:0007669"/>
    <property type="project" value="UniProtKB-KW"/>
</dbReference>
<dbReference type="InterPro" id="IPR002938">
    <property type="entry name" value="FAD-bd"/>
</dbReference>
<dbReference type="SUPFAM" id="SSF51905">
    <property type="entry name" value="FAD/NAD(P)-binding domain"/>
    <property type="match status" value="1"/>
</dbReference>
<dbReference type="PANTHER" id="PTHR43476">
    <property type="entry name" value="3-(3-HYDROXY-PHENYL)PROPIONATE/3-HYDROXYCINNAMIC ACID HYDROXYLASE"/>
    <property type="match status" value="1"/>
</dbReference>
<keyword evidence="3" id="KW-0503">Monooxygenase</keyword>
<evidence type="ECO:0000259" key="2">
    <source>
        <dbReference type="Pfam" id="PF01494"/>
    </source>
</evidence>
<protein>
    <submittedName>
        <fullName evidence="3">FAD-dependent monooxygenase</fullName>
    </submittedName>
</protein>
<reference evidence="3 4" key="1">
    <citation type="journal article" date="2021" name="Int. J. Syst. Evol. Microbiol.">
        <title>Novosphingobium decolorationis sp. nov., an aniline blue-decolourizing bacterium isolated from East Pacific sediment.</title>
        <authorList>
            <person name="Chen X."/>
            <person name="Dong B."/>
            <person name="Chen T."/>
            <person name="Ren N."/>
            <person name="Wang J."/>
            <person name="Xu Y."/>
            <person name="Yang J."/>
            <person name="Zhu S."/>
            <person name="Chen J."/>
        </authorList>
    </citation>
    <scope>NUCLEOTIDE SEQUENCE [LARGE SCALE GENOMIC DNA]</scope>
    <source>
        <strain evidence="3 4">502str22</strain>
    </source>
</reference>
<dbReference type="PRINTS" id="PR00420">
    <property type="entry name" value="RNGMNOXGNASE"/>
</dbReference>
<proteinExistence type="predicted"/>
<evidence type="ECO:0000313" key="3">
    <source>
        <dbReference type="EMBL" id="QVM85649.1"/>
    </source>
</evidence>
<dbReference type="Gene3D" id="3.30.70.2450">
    <property type="match status" value="1"/>
</dbReference>
<accession>A0ABX8E9F0</accession>
<name>A0ABX8E9F0_9SPHN</name>
<organism evidence="3 4">
    <name type="scientific">Novosphingobium decolorationis</name>
    <dbReference type="NCBI Taxonomy" id="2698673"/>
    <lineage>
        <taxon>Bacteria</taxon>
        <taxon>Pseudomonadati</taxon>
        <taxon>Pseudomonadota</taxon>
        <taxon>Alphaproteobacteria</taxon>
        <taxon>Sphingomonadales</taxon>
        <taxon>Sphingomonadaceae</taxon>
        <taxon>Novosphingobium</taxon>
    </lineage>
</organism>
<keyword evidence="1" id="KW-0560">Oxidoreductase</keyword>
<dbReference type="EMBL" id="CP054856">
    <property type="protein sequence ID" value="QVM85649.1"/>
    <property type="molecule type" value="Genomic_DNA"/>
</dbReference>
<evidence type="ECO:0000313" key="4">
    <source>
        <dbReference type="Proteomes" id="UP000677126"/>
    </source>
</evidence>
<sequence length="397" mass="44397">MKKCEVLVVGAGPVGTTCASRLAAMGLDVMIIEAEATSTHDLRATTIHASTLEMLDEIDAAQPLIDIGLKAPVYQMRDRRTGEKLLFDLGELADFTRFPFRLQCEQYNMARLLSERLDALPNVDLRFNCRFISAHETGEGVIATLEQGGETIEVEARFVVGADGSRSAVRKQIGTGFDGFTYEEKFVSMSTTFPINEVITDLSYVNYISDPEEWLVLLKVPSVWRVLVPADGNLSDEDLISDANRDAVFRRIVGHGNVETTHRTIYRVHQRVAQEFVKGRMIIIGDAAHLNNPLGGFGMNSGIHDGWNLADKLWQILRKDAGREALDLFERQRQAVTRSVIQAQTIENMENMGRAEGEILEAKRAKMRAVHADPDARRAFLMRQSLFASLEQEKEIT</sequence>
<evidence type="ECO:0000256" key="1">
    <source>
        <dbReference type="ARBA" id="ARBA00023002"/>
    </source>
</evidence>
<dbReference type="Proteomes" id="UP000677126">
    <property type="component" value="Chromosome"/>
</dbReference>
<dbReference type="InterPro" id="IPR050631">
    <property type="entry name" value="PheA/TfdB_FAD_monoxygenase"/>
</dbReference>
<dbReference type="Pfam" id="PF01494">
    <property type="entry name" value="FAD_binding_3"/>
    <property type="match status" value="1"/>
</dbReference>
<keyword evidence="4" id="KW-1185">Reference proteome</keyword>
<dbReference type="PANTHER" id="PTHR43476:SF3">
    <property type="entry name" value="FAD-BINDING MONOOXYGENASE"/>
    <property type="match status" value="1"/>
</dbReference>
<dbReference type="Gene3D" id="3.50.50.60">
    <property type="entry name" value="FAD/NAD(P)-binding domain"/>
    <property type="match status" value="1"/>
</dbReference>
<feature type="domain" description="FAD-binding" evidence="2">
    <location>
        <begin position="3"/>
        <end position="343"/>
    </location>
</feature>
<gene>
    <name evidence="3" type="ORF">HT578_19820</name>
</gene>
<dbReference type="InterPro" id="IPR036188">
    <property type="entry name" value="FAD/NAD-bd_sf"/>
</dbReference>